<dbReference type="GO" id="GO:0015562">
    <property type="term" value="F:efflux transmembrane transporter activity"/>
    <property type="evidence" value="ECO:0007669"/>
    <property type="project" value="TreeGrafter"/>
</dbReference>
<proteinExistence type="predicted"/>
<dbReference type="GO" id="GO:1990281">
    <property type="term" value="C:efflux pump complex"/>
    <property type="evidence" value="ECO:0007669"/>
    <property type="project" value="TreeGrafter"/>
</dbReference>
<name>A0AA37HJ35_9HYPH</name>
<evidence type="ECO:0000256" key="1">
    <source>
        <dbReference type="SAM" id="SignalP"/>
    </source>
</evidence>
<dbReference type="RefSeq" id="WP_238193785.1">
    <property type="nucleotide sequence ID" value="NZ_BPQJ01000091.1"/>
</dbReference>
<protein>
    <recommendedName>
        <fullName evidence="2">CzcB-like C-terminal circularly permuted SH3-like domain-containing protein</fullName>
    </recommendedName>
</protein>
<evidence type="ECO:0000313" key="4">
    <source>
        <dbReference type="Proteomes" id="UP001055286"/>
    </source>
</evidence>
<dbReference type="SUPFAM" id="SSF111369">
    <property type="entry name" value="HlyD-like secretion proteins"/>
    <property type="match status" value="1"/>
</dbReference>
<evidence type="ECO:0000313" key="3">
    <source>
        <dbReference type="EMBL" id="GJD66920.1"/>
    </source>
</evidence>
<dbReference type="PANTHER" id="PTHR30469">
    <property type="entry name" value="MULTIDRUG RESISTANCE PROTEIN MDTA"/>
    <property type="match status" value="1"/>
</dbReference>
<reference evidence="3" key="1">
    <citation type="journal article" date="2016" name="Front. Microbiol.">
        <title>Genome Sequence of the Piezophilic, Mesophilic Sulfate-Reducing Bacterium Desulfovibrio indicus J2T.</title>
        <authorList>
            <person name="Cao J."/>
            <person name="Maignien L."/>
            <person name="Shao Z."/>
            <person name="Alain K."/>
            <person name="Jebbar M."/>
        </authorList>
    </citation>
    <scope>NUCLEOTIDE SEQUENCE</scope>
    <source>
        <strain evidence="3">JCM 32048</strain>
    </source>
</reference>
<sequence length="297" mass="30837">MWHPTFPRLLAACLALAPGLAAAAGDPAPAQPAGPVVSVARAKIRCFSDRIDVTGVLVPRQEVQIRPDRDGLRVTQVYVKALDEVRAGQALAQLSPEDGQPGGPTTLRAPVSGLVGRSTAMVGAPAPARRDPLFVIAAQGELELAAEAPLAKLERLAPGQGVTIKPIGLGPINGKVRLVSPVADPATQLGQVRIQLASAGDARLGLFARGTVLVGESCGIAIPFSALVNGPDGPAVYVSTGRSVEARPVGIGLFSEDEIEIRSGLSENDRVVVRAAPFLREGDAARPVEIAEPRRRN</sequence>
<keyword evidence="1" id="KW-0732">Signal</keyword>
<dbReference type="PANTHER" id="PTHR30469:SF15">
    <property type="entry name" value="HLYD FAMILY OF SECRETION PROTEINS"/>
    <property type="match status" value="1"/>
</dbReference>
<feature type="chain" id="PRO_5041316713" description="CzcB-like C-terminal circularly permuted SH3-like domain-containing protein" evidence="1">
    <location>
        <begin position="24"/>
        <end position="297"/>
    </location>
</feature>
<dbReference type="Gene3D" id="2.40.420.20">
    <property type="match status" value="1"/>
</dbReference>
<dbReference type="Proteomes" id="UP001055286">
    <property type="component" value="Unassembled WGS sequence"/>
</dbReference>
<comment type="caution">
    <text evidence="3">The sequence shown here is derived from an EMBL/GenBank/DDBJ whole genome shotgun (WGS) entry which is preliminary data.</text>
</comment>
<dbReference type="Gene3D" id="2.40.30.170">
    <property type="match status" value="1"/>
</dbReference>
<dbReference type="Gene3D" id="2.40.50.100">
    <property type="match status" value="1"/>
</dbReference>
<feature type="domain" description="CzcB-like C-terminal circularly permuted SH3-like" evidence="2">
    <location>
        <begin position="220"/>
        <end position="274"/>
    </location>
</feature>
<reference evidence="3" key="2">
    <citation type="submission" date="2021-08" db="EMBL/GenBank/DDBJ databases">
        <authorList>
            <person name="Tani A."/>
            <person name="Ola A."/>
            <person name="Ogura Y."/>
            <person name="Katsura K."/>
            <person name="Hayashi T."/>
        </authorList>
    </citation>
    <scope>NUCLEOTIDE SEQUENCE</scope>
    <source>
        <strain evidence="3">JCM 32048</strain>
    </source>
</reference>
<dbReference type="EMBL" id="BPQJ01000091">
    <property type="protein sequence ID" value="GJD66920.1"/>
    <property type="molecule type" value="Genomic_DNA"/>
</dbReference>
<organism evidence="3 4">
    <name type="scientific">Methylobacterium frigidaeris</name>
    <dbReference type="NCBI Taxonomy" id="2038277"/>
    <lineage>
        <taxon>Bacteria</taxon>
        <taxon>Pseudomonadati</taxon>
        <taxon>Pseudomonadota</taxon>
        <taxon>Alphaproteobacteria</taxon>
        <taxon>Hyphomicrobiales</taxon>
        <taxon>Methylobacteriaceae</taxon>
        <taxon>Methylobacterium</taxon>
    </lineage>
</organism>
<dbReference type="Pfam" id="PF25975">
    <property type="entry name" value="CzcB_C"/>
    <property type="match status" value="1"/>
</dbReference>
<keyword evidence="4" id="KW-1185">Reference proteome</keyword>
<dbReference type="InterPro" id="IPR058649">
    <property type="entry name" value="CzcB_C"/>
</dbReference>
<dbReference type="AlphaFoldDB" id="A0AA37HJ35"/>
<accession>A0AA37HJ35</accession>
<gene>
    <name evidence="3" type="ORF">MPEAHAMD_7119</name>
</gene>
<feature type="signal peptide" evidence="1">
    <location>
        <begin position="1"/>
        <end position="23"/>
    </location>
</feature>
<evidence type="ECO:0000259" key="2">
    <source>
        <dbReference type="Pfam" id="PF25975"/>
    </source>
</evidence>